<name>A0A3S1B6D9_ELYCH</name>
<gene>
    <name evidence="11" type="ORF">EGW08_016147</name>
</gene>
<keyword evidence="4" id="KW-0333">Golgi apparatus</keyword>
<evidence type="ECO:0000313" key="12">
    <source>
        <dbReference type="Proteomes" id="UP000271974"/>
    </source>
</evidence>
<comment type="similarity">
    <text evidence="6">Belongs to the LYSET family.</text>
</comment>
<dbReference type="OrthoDB" id="6273523at2759"/>
<evidence type="ECO:0000256" key="5">
    <source>
        <dbReference type="ARBA" id="ARBA00023136"/>
    </source>
</evidence>
<reference evidence="11 12" key="1">
    <citation type="submission" date="2019-01" db="EMBL/GenBank/DDBJ databases">
        <title>A draft genome assembly of the solar-powered sea slug Elysia chlorotica.</title>
        <authorList>
            <person name="Cai H."/>
            <person name="Li Q."/>
            <person name="Fang X."/>
            <person name="Li J."/>
            <person name="Curtis N.E."/>
            <person name="Altenburger A."/>
            <person name="Shibata T."/>
            <person name="Feng M."/>
            <person name="Maeda T."/>
            <person name="Schwartz J.A."/>
            <person name="Shigenobu S."/>
            <person name="Lundholm N."/>
            <person name="Nishiyama T."/>
            <person name="Yang H."/>
            <person name="Hasebe M."/>
            <person name="Li S."/>
            <person name="Pierce S.K."/>
            <person name="Wang J."/>
        </authorList>
    </citation>
    <scope>NUCLEOTIDE SEQUENCE [LARGE SCALE GENOMIC DNA]</scope>
    <source>
        <strain evidence="11">EC2010</strain>
        <tissue evidence="11">Whole organism of an adult</tissue>
    </source>
</reference>
<evidence type="ECO:0000256" key="2">
    <source>
        <dbReference type="ARBA" id="ARBA00022692"/>
    </source>
</evidence>
<dbReference type="PANTHER" id="PTHR31925">
    <property type="entry name" value="TRANSMEMBRANE PROTEIN 251"/>
    <property type="match status" value="1"/>
</dbReference>
<comment type="subcellular location">
    <subcellularLocation>
        <location evidence="1">Golgi apparatus membrane</location>
        <topology evidence="1">Multi-pass membrane protein</topology>
    </subcellularLocation>
</comment>
<evidence type="ECO:0000256" key="1">
    <source>
        <dbReference type="ARBA" id="ARBA00004653"/>
    </source>
</evidence>
<dbReference type="Proteomes" id="UP000271974">
    <property type="component" value="Unassembled WGS sequence"/>
</dbReference>
<feature type="signal peptide" evidence="10">
    <location>
        <begin position="1"/>
        <end position="23"/>
    </location>
</feature>
<dbReference type="PROSITE" id="PS51257">
    <property type="entry name" value="PROKAR_LIPOPROTEIN"/>
    <property type="match status" value="1"/>
</dbReference>
<feature type="transmembrane region" description="Helical" evidence="9">
    <location>
        <begin position="63"/>
        <end position="83"/>
    </location>
</feature>
<accession>A0A3S1B6D9</accession>
<feature type="chain" id="PRO_5018786663" description="Lysosomal enzyme trafficking factor" evidence="10">
    <location>
        <begin position="24"/>
        <end position="135"/>
    </location>
</feature>
<organism evidence="11 12">
    <name type="scientific">Elysia chlorotica</name>
    <name type="common">Eastern emerald elysia</name>
    <name type="synonym">Sea slug</name>
    <dbReference type="NCBI Taxonomy" id="188477"/>
    <lineage>
        <taxon>Eukaryota</taxon>
        <taxon>Metazoa</taxon>
        <taxon>Spiralia</taxon>
        <taxon>Lophotrochozoa</taxon>
        <taxon>Mollusca</taxon>
        <taxon>Gastropoda</taxon>
        <taxon>Heterobranchia</taxon>
        <taxon>Euthyneura</taxon>
        <taxon>Panpulmonata</taxon>
        <taxon>Sacoglossa</taxon>
        <taxon>Placobranchoidea</taxon>
        <taxon>Plakobranchidae</taxon>
        <taxon>Elysia</taxon>
    </lineage>
</organism>
<dbReference type="STRING" id="188477.A0A3S1B6D9"/>
<evidence type="ECO:0000256" key="10">
    <source>
        <dbReference type="SAM" id="SignalP"/>
    </source>
</evidence>
<keyword evidence="2 9" id="KW-0812">Transmembrane</keyword>
<keyword evidence="12" id="KW-1185">Reference proteome</keyword>
<proteinExistence type="inferred from homology"/>
<evidence type="ECO:0000256" key="4">
    <source>
        <dbReference type="ARBA" id="ARBA00023034"/>
    </source>
</evidence>
<dbReference type="AlphaFoldDB" id="A0A3S1B6D9"/>
<evidence type="ECO:0000256" key="7">
    <source>
        <dbReference type="ARBA" id="ARBA00034539"/>
    </source>
</evidence>
<comment type="caution">
    <text evidence="11">The sequence shown here is derived from an EMBL/GenBank/DDBJ whole genome shotgun (WGS) entry which is preliminary data.</text>
</comment>
<dbReference type="Pfam" id="PF15190">
    <property type="entry name" value="TMEM251"/>
    <property type="match status" value="1"/>
</dbReference>
<keyword evidence="5 9" id="KW-0472">Membrane</keyword>
<dbReference type="InterPro" id="IPR028024">
    <property type="entry name" value="LYSET"/>
</dbReference>
<dbReference type="EMBL" id="RQTK01000688">
    <property type="protein sequence ID" value="RUS76073.1"/>
    <property type="molecule type" value="Genomic_DNA"/>
</dbReference>
<keyword evidence="10" id="KW-0732">Signal</keyword>
<evidence type="ECO:0000256" key="9">
    <source>
        <dbReference type="SAM" id="Phobius"/>
    </source>
</evidence>
<dbReference type="GO" id="GO:0000139">
    <property type="term" value="C:Golgi membrane"/>
    <property type="evidence" value="ECO:0007669"/>
    <property type="project" value="UniProtKB-SubCell"/>
</dbReference>
<evidence type="ECO:0000313" key="11">
    <source>
        <dbReference type="EMBL" id="RUS76073.1"/>
    </source>
</evidence>
<sequence length="135" mass="15625">MKFRQRMAWLLLVLFLSFSCACAYYVFEINNHFNHMAIEHVRSEHGGDVKAGTFLEHATHLPLAVWLLIFLLPYLQVFGLLLACTRPEPKMSLAFLWPGNLFVRSQKLLRRYHPHDTRAINSSVVFNGHVVVFDA</sequence>
<protein>
    <recommendedName>
        <fullName evidence="7">Lysosomal enzyme trafficking factor</fullName>
    </recommendedName>
    <alternativeName>
        <fullName evidence="8">Transmembrane protein 251</fullName>
    </alternativeName>
</protein>
<evidence type="ECO:0000256" key="8">
    <source>
        <dbReference type="ARBA" id="ARBA00034557"/>
    </source>
</evidence>
<dbReference type="PANTHER" id="PTHR31925:SF1">
    <property type="entry name" value="LYSOSOMAL ENZYME TRAFFICKING FACTOR"/>
    <property type="match status" value="1"/>
</dbReference>
<evidence type="ECO:0000256" key="6">
    <source>
        <dbReference type="ARBA" id="ARBA00034485"/>
    </source>
</evidence>
<keyword evidence="3 9" id="KW-1133">Transmembrane helix</keyword>
<evidence type="ECO:0000256" key="3">
    <source>
        <dbReference type="ARBA" id="ARBA00022989"/>
    </source>
</evidence>